<feature type="transmembrane region" description="Helical" evidence="2">
    <location>
        <begin position="693"/>
        <end position="717"/>
    </location>
</feature>
<feature type="transmembrane region" description="Helical" evidence="2">
    <location>
        <begin position="641"/>
        <end position="660"/>
    </location>
</feature>
<dbReference type="Proteomes" id="UP001165082">
    <property type="component" value="Unassembled WGS sequence"/>
</dbReference>
<feature type="transmembrane region" description="Helical" evidence="2">
    <location>
        <begin position="279"/>
        <end position="305"/>
    </location>
</feature>
<dbReference type="AlphaFoldDB" id="A0A9W6ZBI6"/>
<gene>
    <name evidence="4" type="ORF">TrRE_jg7428</name>
</gene>
<name>A0A9W6ZBI6_9STRA</name>
<feature type="transmembrane region" description="Helical" evidence="2">
    <location>
        <begin position="251"/>
        <end position="273"/>
    </location>
</feature>
<reference evidence="4" key="1">
    <citation type="submission" date="2022-07" db="EMBL/GenBank/DDBJ databases">
        <title>Genome analysis of Parmales, a sister group of diatoms, reveals the evolutionary specialization of diatoms from phago-mixotrophs to photoautotrophs.</title>
        <authorList>
            <person name="Ban H."/>
            <person name="Sato S."/>
            <person name="Yoshikawa S."/>
            <person name="Kazumasa Y."/>
            <person name="Nakamura Y."/>
            <person name="Ichinomiya M."/>
            <person name="Saitoh K."/>
            <person name="Sato N."/>
            <person name="Blanc-Mathieu R."/>
            <person name="Endo H."/>
            <person name="Kuwata A."/>
            <person name="Ogata H."/>
        </authorList>
    </citation>
    <scope>NUCLEOTIDE SEQUENCE</scope>
</reference>
<organism evidence="4 5">
    <name type="scientific">Triparma retinervis</name>
    <dbReference type="NCBI Taxonomy" id="2557542"/>
    <lineage>
        <taxon>Eukaryota</taxon>
        <taxon>Sar</taxon>
        <taxon>Stramenopiles</taxon>
        <taxon>Ochrophyta</taxon>
        <taxon>Bolidophyceae</taxon>
        <taxon>Parmales</taxon>
        <taxon>Triparmaceae</taxon>
        <taxon>Triparma</taxon>
    </lineage>
</organism>
<dbReference type="Pfam" id="PF12349">
    <property type="entry name" value="Sterol-sensing"/>
    <property type="match status" value="1"/>
</dbReference>
<evidence type="ECO:0000259" key="3">
    <source>
        <dbReference type="PROSITE" id="PS50156"/>
    </source>
</evidence>
<comment type="caution">
    <text evidence="4">The sequence shown here is derived from an EMBL/GenBank/DDBJ whole genome shotgun (WGS) entry which is preliminary data.</text>
</comment>
<feature type="transmembrane region" description="Helical" evidence="2">
    <location>
        <begin position="352"/>
        <end position="380"/>
    </location>
</feature>
<evidence type="ECO:0000313" key="5">
    <source>
        <dbReference type="Proteomes" id="UP001165082"/>
    </source>
</evidence>
<dbReference type="Gene3D" id="1.20.1640.10">
    <property type="entry name" value="Multidrug efflux transporter AcrB transmembrane domain"/>
    <property type="match status" value="2"/>
</dbReference>
<proteinExistence type="inferred from homology"/>
<feature type="transmembrane region" description="Helical" evidence="2">
    <location>
        <begin position="763"/>
        <end position="791"/>
    </location>
</feature>
<feature type="transmembrane region" description="Helical" evidence="2">
    <location>
        <begin position="737"/>
        <end position="756"/>
    </location>
</feature>
<dbReference type="SUPFAM" id="SSF82866">
    <property type="entry name" value="Multidrug efflux transporter AcrB transmembrane domain"/>
    <property type="match status" value="2"/>
</dbReference>
<sequence>METNSFELWVPRSMMAYVNYKYTTENFLDSQRGVVVLYYPKDGGDALRPEYMLEALAIHKNLTETLTGAELGVGFNTLCQRVTSELPCEYFNIFGVPPFDYDSDNVQAIANAGAVHSTIQTFADVTGAPLKVYLGGIGENETTGELTSASVIRMTWALNQENTTDPLRPDLEAEAMDFEATVQDTYLWEWRDTPSRLGNIDMLTTRSIDDEIGRLIQVDSTLFVMSIMAIVFILCMSLVKTGPNCCVNSRVVVGTSAFVIIMFSIVFSFGMMGHFGLPINSICTLICFVVAGVGVDDMIVVENFFQKAVDAGIPRGERMNYALRHGGLSVFLTSSSSVLAFLSGVGLDIPGIAQFCTVGALCFAWIWFQSITFFPAVLVLDQSRIEAKKVQCQCCCIRPALPTTAEKAEAAPPKDEVKSTAVGEVLTPILTSPVFRLLIPLLFTAFAGLNGYATTLNGTGLSVSDVVPDDSYIVELTETTDEYWTGKIIRGMIIVFKGDHYSDAQKVQEMDDYFTWVESLDYIIGTVGGSQSTWYKEYVSYLESNSLDRYDDFSANLSAFLSDPDYKKWRASVTCTTEYDTCTEIKCAKFDVVQTSKIDTFELFGIQMELNDKIIEDFPDGYAFIDEFGYADADSTIEESVVVTLSIAVAVVCALMSGLMDTGSAVCIFICVIFIDIDLLGMLYFWNVKLSSVAFTGLVMSIGLSVDYNVHIAHAFIHGKGNTLQEKTKNALDGMGVPVLKGGLTTFVGTVVLSMASSTAFRIFFKVCFGTVVFGVLHGIFLMPVLLGFYVEMFGQLNTASAKVGTSEK</sequence>
<dbReference type="PANTHER" id="PTHR10796:SF92">
    <property type="entry name" value="PATCHED-RELATED, ISOFORM A"/>
    <property type="match status" value="1"/>
</dbReference>
<accession>A0A9W6ZBI6</accession>
<evidence type="ECO:0000313" key="4">
    <source>
        <dbReference type="EMBL" id="GMH47559.1"/>
    </source>
</evidence>
<dbReference type="InterPro" id="IPR000731">
    <property type="entry name" value="SSD"/>
</dbReference>
<evidence type="ECO:0000256" key="1">
    <source>
        <dbReference type="ARBA" id="ARBA00005585"/>
    </source>
</evidence>
<dbReference type="GO" id="GO:0016020">
    <property type="term" value="C:membrane"/>
    <property type="evidence" value="ECO:0007669"/>
    <property type="project" value="TreeGrafter"/>
</dbReference>
<dbReference type="EMBL" id="BRXZ01000576">
    <property type="protein sequence ID" value="GMH47559.1"/>
    <property type="molecule type" value="Genomic_DNA"/>
</dbReference>
<keyword evidence="5" id="KW-1185">Reference proteome</keyword>
<keyword evidence="2" id="KW-0472">Membrane</keyword>
<evidence type="ECO:0000256" key="2">
    <source>
        <dbReference type="SAM" id="Phobius"/>
    </source>
</evidence>
<keyword evidence="2" id="KW-0812">Transmembrane</keyword>
<feature type="domain" description="SSD" evidence="3">
    <location>
        <begin position="219"/>
        <end position="380"/>
    </location>
</feature>
<keyword evidence="2" id="KW-1133">Transmembrane helix</keyword>
<feature type="transmembrane region" description="Helical" evidence="2">
    <location>
        <begin position="222"/>
        <end position="239"/>
    </location>
</feature>
<dbReference type="OrthoDB" id="190529at2759"/>
<dbReference type="InterPro" id="IPR053958">
    <property type="entry name" value="HMGCR/SNAP/NPC1-like_SSD"/>
</dbReference>
<comment type="similarity">
    <text evidence="1">Belongs to the patched family.</text>
</comment>
<feature type="transmembrane region" description="Helical" evidence="2">
    <location>
        <begin position="666"/>
        <end position="686"/>
    </location>
</feature>
<dbReference type="PROSITE" id="PS50156">
    <property type="entry name" value="SSD"/>
    <property type="match status" value="1"/>
</dbReference>
<dbReference type="InterPro" id="IPR051697">
    <property type="entry name" value="Patched_domain-protein"/>
</dbReference>
<protein>
    <recommendedName>
        <fullName evidence="3">SSD domain-containing protein</fullName>
    </recommendedName>
</protein>
<dbReference type="PANTHER" id="PTHR10796">
    <property type="entry name" value="PATCHED-RELATED"/>
    <property type="match status" value="1"/>
</dbReference>
<feature type="transmembrane region" description="Helical" evidence="2">
    <location>
        <begin position="326"/>
        <end position="346"/>
    </location>
</feature>